<dbReference type="GO" id="GO:0042811">
    <property type="term" value="P:pheromone biosynthetic process"/>
    <property type="evidence" value="ECO:0007669"/>
    <property type="project" value="UniProtKB-ARBA"/>
</dbReference>
<dbReference type="FunFam" id="1.10.600.10:FF:000021">
    <property type="entry name" value="Farnesyl pyrophosphate synthase"/>
    <property type="match status" value="1"/>
</dbReference>
<dbReference type="Gene3D" id="1.10.600.10">
    <property type="entry name" value="Farnesyl Diphosphate Synthase"/>
    <property type="match status" value="1"/>
</dbReference>
<dbReference type="PANTHER" id="PTHR11525">
    <property type="entry name" value="FARNESYL-PYROPHOSPHATE SYNTHETASE"/>
    <property type="match status" value="1"/>
</dbReference>
<keyword evidence="6" id="KW-0414">Isoprene biosynthesis</keyword>
<dbReference type="GO" id="GO:0046872">
    <property type="term" value="F:metal ion binding"/>
    <property type="evidence" value="ECO:0007669"/>
    <property type="project" value="UniProtKB-KW"/>
</dbReference>
<dbReference type="InterPro" id="IPR033749">
    <property type="entry name" value="Polyprenyl_synt_CS"/>
</dbReference>
<dbReference type="InterPro" id="IPR039702">
    <property type="entry name" value="FPS1-like"/>
</dbReference>
<dbReference type="PROSITE" id="PS00723">
    <property type="entry name" value="POLYPRENYL_SYNTHASE_1"/>
    <property type="match status" value="1"/>
</dbReference>
<keyword evidence="4" id="KW-0479">Metal-binding</keyword>
<name>A0A0A1XA06_ZEUCU</name>
<dbReference type="InterPro" id="IPR008949">
    <property type="entry name" value="Isoprenoid_synthase_dom_sf"/>
</dbReference>
<evidence type="ECO:0000256" key="2">
    <source>
        <dbReference type="ARBA" id="ARBA00006706"/>
    </source>
</evidence>
<evidence type="ECO:0000256" key="8">
    <source>
        <dbReference type="ARBA" id="ARBA00034546"/>
    </source>
</evidence>
<evidence type="ECO:0000256" key="4">
    <source>
        <dbReference type="ARBA" id="ARBA00022723"/>
    </source>
</evidence>
<dbReference type="CDD" id="cd00685">
    <property type="entry name" value="Trans_IPPS_HT"/>
    <property type="match status" value="1"/>
</dbReference>
<keyword evidence="3 9" id="KW-0808">Transferase</keyword>
<evidence type="ECO:0000313" key="10">
    <source>
        <dbReference type="EMBL" id="JAC96806.1"/>
    </source>
</evidence>
<evidence type="ECO:0000256" key="9">
    <source>
        <dbReference type="RuleBase" id="RU004466"/>
    </source>
</evidence>
<dbReference type="EMBL" id="GBXI01006732">
    <property type="protein sequence ID" value="JAD07560.1"/>
    <property type="molecule type" value="Transcribed_RNA"/>
</dbReference>
<dbReference type="AlphaFoldDB" id="A0A0A1XA06"/>
<evidence type="ECO:0000256" key="3">
    <source>
        <dbReference type="ARBA" id="ARBA00022679"/>
    </source>
</evidence>
<dbReference type="GO" id="GO:0004337">
    <property type="term" value="F:(2E,6E)-farnesyl diphosphate synthase activity"/>
    <property type="evidence" value="ECO:0007669"/>
    <property type="project" value="TreeGrafter"/>
</dbReference>
<dbReference type="SFLD" id="SFLDS00005">
    <property type="entry name" value="Isoprenoid_Synthase_Type_I"/>
    <property type="match status" value="1"/>
</dbReference>
<gene>
    <name evidence="11" type="primary">FDPS_0</name>
    <name evidence="10" type="synonym">FDPS_1</name>
    <name evidence="10" type="ORF">g.53689</name>
    <name evidence="11" type="ORF">g.53690</name>
</gene>
<dbReference type="EMBL" id="GBXI01017485">
    <property type="protein sequence ID" value="JAC96806.1"/>
    <property type="molecule type" value="Transcribed_RNA"/>
</dbReference>
<reference evidence="11" key="1">
    <citation type="submission" date="2014-11" db="EMBL/GenBank/DDBJ databases">
        <authorList>
            <person name="Geib S."/>
        </authorList>
    </citation>
    <scope>NUCLEOTIDE SEQUENCE</scope>
</reference>
<comment type="pathway">
    <text evidence="7">Pheromone biosynthesis.</text>
</comment>
<accession>A0A0A1XA06</accession>
<evidence type="ECO:0000313" key="11">
    <source>
        <dbReference type="EMBL" id="JAD07560.1"/>
    </source>
</evidence>
<dbReference type="Pfam" id="PF00348">
    <property type="entry name" value="polyprenyl_synt"/>
    <property type="match status" value="1"/>
</dbReference>
<dbReference type="GO" id="GO:0004161">
    <property type="term" value="F:dimethylallyltranstransferase activity"/>
    <property type="evidence" value="ECO:0007669"/>
    <property type="project" value="TreeGrafter"/>
</dbReference>
<dbReference type="SFLD" id="SFLDG01017">
    <property type="entry name" value="Polyprenyl_Transferase_Like"/>
    <property type="match status" value="1"/>
</dbReference>
<evidence type="ECO:0000256" key="1">
    <source>
        <dbReference type="ARBA" id="ARBA00001946"/>
    </source>
</evidence>
<dbReference type="InterPro" id="IPR000092">
    <property type="entry name" value="Polyprenyl_synt"/>
</dbReference>
<dbReference type="GO" id="GO:0005737">
    <property type="term" value="C:cytoplasm"/>
    <property type="evidence" value="ECO:0007669"/>
    <property type="project" value="TreeGrafter"/>
</dbReference>
<proteinExistence type="inferred from homology"/>
<sequence length="418" mass="48190">MMSRTFRFLPLRLNVSAIFKSNANKVTSSARKLSHYHWSAKDYAEKMSMQPTHQYLFVNLQRPFSIRTHVPDAAHVSGSDDGTAAFMALFPDIVRELTEEIKSLKADEAATWNEKALEYNGLGGKKNRAFLAISAYKNLVKPEELTPEKLLLIQYLAWYIEMLQCFFLIIDDIMDDSVTRRGQLCWHKMDNVGTVAINDALMIENGIYALLRKHFRHLDCYVDLLELFHQINFITTSGQSMDNIYSKKQVNEFNMNKYNVITATKTGYYSFYFPVAAALHLAGVKDKAVFEKSKAILLEMSQLYQVQDDFIDCFGDSDISGKIGTDIQDNKSSWLAVMCVEKCSLEQRAIMEECYGQKDPEKVARVKQLYKELDLINCYHVYEETKYNDIKLQIQQVSNDVPKDAFLTLLNKFYKRQA</sequence>
<dbReference type="GO" id="GO:0045337">
    <property type="term" value="P:farnesyl diphosphate biosynthetic process"/>
    <property type="evidence" value="ECO:0007669"/>
    <property type="project" value="TreeGrafter"/>
</dbReference>
<evidence type="ECO:0000256" key="6">
    <source>
        <dbReference type="ARBA" id="ARBA00023229"/>
    </source>
</evidence>
<evidence type="ECO:0000256" key="7">
    <source>
        <dbReference type="ARBA" id="ARBA00033740"/>
    </source>
</evidence>
<organism evidence="11">
    <name type="scientific">Zeugodacus cucurbitae</name>
    <name type="common">Melon fruit fly</name>
    <name type="synonym">Bactrocera cucurbitae</name>
    <dbReference type="NCBI Taxonomy" id="28588"/>
    <lineage>
        <taxon>Eukaryota</taxon>
        <taxon>Metazoa</taxon>
        <taxon>Ecdysozoa</taxon>
        <taxon>Arthropoda</taxon>
        <taxon>Hexapoda</taxon>
        <taxon>Insecta</taxon>
        <taxon>Pterygota</taxon>
        <taxon>Neoptera</taxon>
        <taxon>Endopterygota</taxon>
        <taxon>Diptera</taxon>
        <taxon>Brachycera</taxon>
        <taxon>Muscomorpha</taxon>
        <taxon>Tephritoidea</taxon>
        <taxon>Tephritidae</taxon>
        <taxon>Zeugodacus</taxon>
        <taxon>Zeugodacus</taxon>
    </lineage>
</organism>
<keyword evidence="5" id="KW-0460">Magnesium</keyword>
<reference evidence="11" key="2">
    <citation type="journal article" date="2015" name="Gigascience">
        <title>Reconstructing a comprehensive transcriptome assembly of a white-pupal translocated strain of the pest fruit fly Bactrocera cucurbitae.</title>
        <authorList>
            <person name="Sim S.B."/>
            <person name="Calla B."/>
            <person name="Hall B."/>
            <person name="DeRego T."/>
            <person name="Geib S.M."/>
        </authorList>
    </citation>
    <scope>NUCLEOTIDE SEQUENCE</scope>
</reference>
<comment type="similarity">
    <text evidence="2 9">Belongs to the FPP/GGPP synthase family.</text>
</comment>
<protein>
    <recommendedName>
        <fullName evidence="8">Farnesyl pyrophosphate synthase</fullName>
    </recommendedName>
</protein>
<dbReference type="PANTHER" id="PTHR11525:SF0">
    <property type="entry name" value="FARNESYL PYROPHOSPHATE SYNTHASE"/>
    <property type="match status" value="1"/>
</dbReference>
<dbReference type="SUPFAM" id="SSF48576">
    <property type="entry name" value="Terpenoid synthases"/>
    <property type="match status" value="1"/>
</dbReference>
<comment type="cofactor">
    <cofactor evidence="1">
        <name>Mg(2+)</name>
        <dbReference type="ChEBI" id="CHEBI:18420"/>
    </cofactor>
</comment>
<evidence type="ECO:0000256" key="5">
    <source>
        <dbReference type="ARBA" id="ARBA00022842"/>
    </source>
</evidence>